<reference evidence="2 3" key="1">
    <citation type="submission" date="2024-02" db="EMBL/GenBank/DDBJ databases">
        <title>High-quality chromosome-scale genome assembly of Pensacola bahiagrass (Paspalum notatum Flugge var. saurae).</title>
        <authorList>
            <person name="Vega J.M."/>
            <person name="Podio M."/>
            <person name="Orjuela J."/>
            <person name="Siena L.A."/>
            <person name="Pessino S.C."/>
            <person name="Combes M.C."/>
            <person name="Mariac C."/>
            <person name="Albertini E."/>
            <person name="Pupilli F."/>
            <person name="Ortiz J.P.A."/>
            <person name="Leblanc O."/>
        </authorList>
    </citation>
    <scope>NUCLEOTIDE SEQUENCE [LARGE SCALE GENOMIC DNA]</scope>
    <source>
        <strain evidence="2">R1</strain>
        <tissue evidence="2">Leaf</tissue>
    </source>
</reference>
<dbReference type="AlphaFoldDB" id="A0AAQ3XA41"/>
<evidence type="ECO:0000313" key="2">
    <source>
        <dbReference type="EMBL" id="WVZ89097.1"/>
    </source>
</evidence>
<feature type="non-terminal residue" evidence="2">
    <location>
        <position position="1"/>
    </location>
</feature>
<evidence type="ECO:0000259" key="1">
    <source>
        <dbReference type="Pfam" id="PF03017"/>
    </source>
</evidence>
<protein>
    <recommendedName>
        <fullName evidence="1">Transposase Tnp1/En/Spm-like domain-containing protein</fullName>
    </recommendedName>
</protein>
<dbReference type="InterPro" id="IPR004264">
    <property type="entry name" value="Transposase_23"/>
</dbReference>
<proteinExistence type="predicted"/>
<keyword evidence="3" id="KW-1185">Reference proteome</keyword>
<evidence type="ECO:0000313" key="3">
    <source>
        <dbReference type="Proteomes" id="UP001341281"/>
    </source>
</evidence>
<sequence>RRRNFFLEEASTVFTPPHRSNSSSIKGCKYISISFPGDSGPGMIIESNKDDSFIQIQGGPNGEKRNIVGAFGISNLLELEGGKVMVGTDENGVPNERSASILGQYLGSLAESQTFAPLHIARWDNKLFKTYKEQIIKDVEDESFEELKKRKEHNNGNLSSKDFNEVFNDVVATQLEARGYYGDKYWSQVKVSKGVTFVNQSEEDKMYQDKVNAMENKMQHMSGVMKQWFAFMTRKFPEEDWLNEMGTEVNEVDHINTEENYREDINDVCDSEIHMNNDSNDDVTSPNHVQGAHVQDINRDSENFCQTSIRAEQTIGKEAHTEKHGPVENGSTGATLPLDSTMTSMGTRRVKAPEQNGQASQREVYLLSMMYKGRFVAKGKLVTTDSKRVIGQSMLGSEFVGVYVDALVNAANGNNGEEELPRPLYEVKTLRDAIDYVIAWPRSHC</sequence>
<dbReference type="Pfam" id="PF03017">
    <property type="entry name" value="Transposase_23"/>
    <property type="match status" value="1"/>
</dbReference>
<feature type="domain" description="Transposase Tnp1/En/Spm-like" evidence="1">
    <location>
        <begin position="363"/>
        <end position="434"/>
    </location>
</feature>
<dbReference type="Proteomes" id="UP001341281">
    <property type="component" value="Chromosome 08"/>
</dbReference>
<gene>
    <name evidence="2" type="ORF">U9M48_035551</name>
</gene>
<dbReference type="EMBL" id="CP144752">
    <property type="protein sequence ID" value="WVZ89097.1"/>
    <property type="molecule type" value="Genomic_DNA"/>
</dbReference>
<accession>A0AAQ3XA41</accession>
<organism evidence="2 3">
    <name type="scientific">Paspalum notatum var. saurae</name>
    <dbReference type="NCBI Taxonomy" id="547442"/>
    <lineage>
        <taxon>Eukaryota</taxon>
        <taxon>Viridiplantae</taxon>
        <taxon>Streptophyta</taxon>
        <taxon>Embryophyta</taxon>
        <taxon>Tracheophyta</taxon>
        <taxon>Spermatophyta</taxon>
        <taxon>Magnoliopsida</taxon>
        <taxon>Liliopsida</taxon>
        <taxon>Poales</taxon>
        <taxon>Poaceae</taxon>
        <taxon>PACMAD clade</taxon>
        <taxon>Panicoideae</taxon>
        <taxon>Andropogonodae</taxon>
        <taxon>Paspaleae</taxon>
        <taxon>Paspalinae</taxon>
        <taxon>Paspalum</taxon>
    </lineage>
</organism>
<name>A0AAQ3XA41_PASNO</name>